<gene>
    <name evidence="1" type="ORF">I6I38_25690</name>
</gene>
<dbReference type="Pfam" id="PF11140">
    <property type="entry name" value="DUF2913"/>
    <property type="match status" value="1"/>
</dbReference>
<organism evidence="1 2">
    <name type="scientific">Serratia liquefaciens</name>
    <dbReference type="NCBI Taxonomy" id="614"/>
    <lineage>
        <taxon>Bacteria</taxon>
        <taxon>Pseudomonadati</taxon>
        <taxon>Pseudomonadota</taxon>
        <taxon>Gammaproteobacteria</taxon>
        <taxon>Enterobacterales</taxon>
        <taxon>Yersiniaceae</taxon>
        <taxon>Serratia</taxon>
    </lineage>
</organism>
<dbReference type="EMBL" id="CP068149">
    <property type="protein sequence ID" value="QQU58003.1"/>
    <property type="molecule type" value="Genomic_DNA"/>
</dbReference>
<dbReference type="Proteomes" id="UP000595237">
    <property type="component" value="Plasmid unnamed"/>
</dbReference>
<keyword evidence="1" id="KW-0614">Plasmid</keyword>
<protein>
    <submittedName>
        <fullName evidence="1">DUF2913 family protein</fullName>
    </submittedName>
</protein>
<proteinExistence type="predicted"/>
<name>A0ABX7DB56_SERLI</name>
<sequence length="201" mass="22583">MATPSYQQRPTTELAHLAWCLLVALRLEQHDGRATSDVQQHLFIMRWLATAQKRKLFPRSVAADILWLQAQGKLYGFRANLRGKVDYIYRSSAGTLASQSDLFRFTYAVETLKSMGWDDHLVSDHEWHTAQAGSAQICALYTRKQALSSCFDDKQTLIKPLVLRFTGDISGVPALFGQCALTVVQQDDEQGFSVLAVTKTE</sequence>
<reference evidence="1 2" key="1">
    <citation type="submission" date="2021-01" db="EMBL/GenBank/DDBJ databases">
        <title>FDA dAtabase for Regulatory Grade micrObial Sequences (FDA-ARGOS): Supporting development and validation of Infectious Disease Dx tests.</title>
        <authorList>
            <person name="Blissenbach B."/>
            <person name="Krut O."/>
            <person name="Tallon L."/>
            <person name="Sadzewicz L."/>
            <person name="Zhao X."/>
            <person name="Boylan J."/>
            <person name="Ott S."/>
            <person name="Bowen H."/>
            <person name="Vavikolanu K."/>
            <person name="Mehta A."/>
            <person name="Aluvathingal J."/>
            <person name="Nadendla S."/>
            <person name="Yan Y."/>
            <person name="Sichtig H."/>
        </authorList>
    </citation>
    <scope>NUCLEOTIDE SEQUENCE [LARGE SCALE GENOMIC DNA]</scope>
    <source>
        <strain evidence="1 2">FDAARGOS_1081</strain>
        <plasmid evidence="1 2">unnamed</plasmid>
    </source>
</reference>
<geneLocation type="plasmid" evidence="1 2">
    <name>unnamed</name>
</geneLocation>
<evidence type="ECO:0000313" key="1">
    <source>
        <dbReference type="EMBL" id="QQU58003.1"/>
    </source>
</evidence>
<accession>A0ABX7DB56</accession>
<keyword evidence="2" id="KW-1185">Reference proteome</keyword>
<dbReference type="RefSeq" id="WP_201896549.1">
    <property type="nucleotide sequence ID" value="NZ_CP068149.1"/>
</dbReference>
<evidence type="ECO:0000313" key="2">
    <source>
        <dbReference type="Proteomes" id="UP000595237"/>
    </source>
</evidence>
<dbReference type="InterPro" id="IPR021316">
    <property type="entry name" value="DUF2913"/>
</dbReference>